<evidence type="ECO:0000313" key="3">
    <source>
        <dbReference type="EMBL" id="NEW05853.1"/>
    </source>
</evidence>
<dbReference type="Gene3D" id="3.40.50.2000">
    <property type="entry name" value="Glycogen Phosphorylase B"/>
    <property type="match status" value="2"/>
</dbReference>
<dbReference type="InterPro" id="IPR001296">
    <property type="entry name" value="Glyco_trans_1"/>
</dbReference>
<reference evidence="3" key="1">
    <citation type="submission" date="2020-02" db="EMBL/GenBank/DDBJ databases">
        <authorList>
            <person name="Shen X.-R."/>
            <person name="Zhang Y.-X."/>
        </authorList>
    </citation>
    <scope>NUCLEOTIDE SEQUENCE</scope>
    <source>
        <strain evidence="3">SYP-B3998</strain>
    </source>
</reference>
<dbReference type="InterPro" id="IPR050194">
    <property type="entry name" value="Glycosyltransferase_grp1"/>
</dbReference>
<dbReference type="RefSeq" id="WP_163943268.1">
    <property type="nucleotide sequence ID" value="NZ_JAAIKC010000001.1"/>
</dbReference>
<dbReference type="PANTHER" id="PTHR45947">
    <property type="entry name" value="SULFOQUINOVOSYL TRANSFERASE SQD2"/>
    <property type="match status" value="1"/>
</dbReference>
<dbReference type="Pfam" id="PF00534">
    <property type="entry name" value="Glycos_transf_1"/>
    <property type="match status" value="1"/>
</dbReference>
<dbReference type="PANTHER" id="PTHR45947:SF3">
    <property type="entry name" value="SULFOQUINOVOSYL TRANSFERASE SQD2"/>
    <property type="match status" value="1"/>
</dbReference>
<dbReference type="SUPFAM" id="SSF53756">
    <property type="entry name" value="UDP-Glycosyltransferase/glycogen phosphorylase"/>
    <property type="match status" value="1"/>
</dbReference>
<dbReference type="Pfam" id="PF13439">
    <property type="entry name" value="Glyco_transf_4"/>
    <property type="match status" value="1"/>
</dbReference>
<dbReference type="EMBL" id="JAAIKC010000001">
    <property type="protein sequence ID" value="NEW05853.1"/>
    <property type="molecule type" value="Genomic_DNA"/>
</dbReference>
<name>A0A6G3ZUG7_9BACL</name>
<feature type="domain" description="Glycosyltransferase subfamily 4-like N-terminal" evidence="2">
    <location>
        <begin position="12"/>
        <end position="154"/>
    </location>
</feature>
<sequence>MKILMVVSRLNIGGTEKYILSISRYLISKGVQVGIATMGGPLAKSSKKRVAVHLLPMRSQNRISSLSSIISKNKYNLIHVHDSMSFHVAASLHRQHRIPLIATVHGTYHNRKSLSGMSKVAKTIISVSPQLSKWMIEHKIPAKKIKMIPNGIDTLEFSPISNKTKWRRVLNLPQTAQILVHAGRFSFDKYPIARKVIMAAEIIAKNNPNFVAVLFGPGDYRSKLIQHAAKVNRGLGRQAILIRSPLSKIQYAYYAADVVIGTGRVALEAMACGRPVVAAGVKGYCGIVGPENINKIIQHHFGDHGTITPITVEKLSRDIKSILNNSNRARMLSRFGAETVKNKFSIKRVGSQLLAVYKKY</sequence>
<protein>
    <submittedName>
        <fullName evidence="3">Glycosyltransferase</fullName>
    </submittedName>
</protein>
<gene>
    <name evidence="3" type="ORF">GK047_07465</name>
</gene>
<accession>A0A6G3ZUG7</accession>
<proteinExistence type="predicted"/>
<evidence type="ECO:0000259" key="1">
    <source>
        <dbReference type="Pfam" id="PF00534"/>
    </source>
</evidence>
<dbReference type="InterPro" id="IPR028098">
    <property type="entry name" value="Glyco_trans_4-like_N"/>
</dbReference>
<dbReference type="AlphaFoldDB" id="A0A6G3ZUG7"/>
<feature type="domain" description="Glycosyl transferase family 1" evidence="1">
    <location>
        <begin position="163"/>
        <end position="336"/>
    </location>
</feature>
<comment type="caution">
    <text evidence="3">The sequence shown here is derived from an EMBL/GenBank/DDBJ whole genome shotgun (WGS) entry which is preliminary data.</text>
</comment>
<evidence type="ECO:0000259" key="2">
    <source>
        <dbReference type="Pfam" id="PF13439"/>
    </source>
</evidence>
<organism evidence="3">
    <name type="scientific">Paenibacillus sp. SYP-B3998</name>
    <dbReference type="NCBI Taxonomy" id="2678564"/>
    <lineage>
        <taxon>Bacteria</taxon>
        <taxon>Bacillati</taxon>
        <taxon>Bacillota</taxon>
        <taxon>Bacilli</taxon>
        <taxon>Bacillales</taxon>
        <taxon>Paenibacillaceae</taxon>
        <taxon>Paenibacillus</taxon>
    </lineage>
</organism>
<keyword evidence="3" id="KW-0808">Transferase</keyword>
<dbReference type="GO" id="GO:0016757">
    <property type="term" value="F:glycosyltransferase activity"/>
    <property type="evidence" value="ECO:0007669"/>
    <property type="project" value="InterPro"/>
</dbReference>